<dbReference type="PANTHER" id="PTHR43562:SF1">
    <property type="entry name" value="NA(+)_H(+) ANTIPORTER YJBQ-RELATED"/>
    <property type="match status" value="1"/>
</dbReference>
<evidence type="ECO:0000256" key="10">
    <source>
        <dbReference type="SAM" id="Phobius"/>
    </source>
</evidence>
<keyword evidence="3" id="KW-0813">Transport</keyword>
<comment type="subcellular location">
    <subcellularLocation>
        <location evidence="1">Membrane</location>
        <topology evidence="1">Multi-pass membrane protein</topology>
    </subcellularLocation>
</comment>
<keyword evidence="13" id="KW-1185">Reference proteome</keyword>
<dbReference type="STRING" id="561176.SAMN04488561_3172"/>
<evidence type="ECO:0000256" key="3">
    <source>
        <dbReference type="ARBA" id="ARBA00022448"/>
    </source>
</evidence>
<evidence type="ECO:0000256" key="7">
    <source>
        <dbReference type="ARBA" id="ARBA00023065"/>
    </source>
</evidence>
<dbReference type="EMBL" id="FNUC01000003">
    <property type="protein sequence ID" value="SEE88614.1"/>
    <property type="molecule type" value="Genomic_DNA"/>
</dbReference>
<evidence type="ECO:0000313" key="12">
    <source>
        <dbReference type="EMBL" id="SEE88614.1"/>
    </source>
</evidence>
<evidence type="ECO:0000256" key="4">
    <source>
        <dbReference type="ARBA" id="ARBA00022449"/>
    </source>
</evidence>
<keyword evidence="8 10" id="KW-0472">Membrane</keyword>
<feature type="transmembrane region" description="Helical" evidence="10">
    <location>
        <begin position="116"/>
        <end position="134"/>
    </location>
</feature>
<dbReference type="GO" id="GO:0015297">
    <property type="term" value="F:antiporter activity"/>
    <property type="evidence" value="ECO:0007669"/>
    <property type="project" value="UniProtKB-KW"/>
</dbReference>
<dbReference type="InterPro" id="IPR038770">
    <property type="entry name" value="Na+/solute_symporter_sf"/>
</dbReference>
<feature type="transmembrane region" description="Helical" evidence="10">
    <location>
        <begin position="90"/>
        <end position="110"/>
    </location>
</feature>
<evidence type="ECO:0000256" key="8">
    <source>
        <dbReference type="ARBA" id="ARBA00023136"/>
    </source>
</evidence>
<dbReference type="Proteomes" id="UP000181980">
    <property type="component" value="Unassembled WGS sequence"/>
</dbReference>
<evidence type="ECO:0000256" key="5">
    <source>
        <dbReference type="ARBA" id="ARBA00022692"/>
    </source>
</evidence>
<protein>
    <submittedName>
        <fullName evidence="12">Kef-type K+ transport system, membrane component KefB</fullName>
    </submittedName>
</protein>
<comment type="similarity">
    <text evidence="2">Belongs to the monovalent cation:proton antiporter 2 (CPA2) transporter (TC 2.A.37) family.</text>
</comment>
<dbReference type="GO" id="GO:0016020">
    <property type="term" value="C:membrane"/>
    <property type="evidence" value="ECO:0007669"/>
    <property type="project" value="UniProtKB-SubCell"/>
</dbReference>
<keyword evidence="5 10" id="KW-0812">Transmembrane</keyword>
<sequence>MSNETLWMLTAVFGAALLAPFTADRLARYAAVPPVVIEIGLGILIGPAVLGWVRDTDVVSALSDLGLAFLMFLAGYEIDFRRIRGGPLRAAAWGWAASLVLGIGLGFLVAGTDAGLVVGLALTTTALGTLLPMLRDHGLADTALGTRFLAIGAAGEFLPILAIAFALSGERPAHTTIVLAAFGLVAVGAAIMARQPRHPRLARMVTSTLGTSAQVGLRLCVFVVVAMFAIAAGLGLDPVLGAFAAGIVVHLFLDAGDPHESEQVLSRLEGIGFGFFIPIFFVMSGVRFDVDALLAEPSTLLLLPVFLLFFLLVRGGPTVLLQRDALGMRPAVSLGLLASTALPLVVVITGIAQDEGVLGAATASALVGSGMLSVLIFPTLALRLQAGAGTAASRRPSTDSEPRSDSSSR</sequence>
<dbReference type="Gene3D" id="1.20.1530.20">
    <property type="match status" value="1"/>
</dbReference>
<feature type="transmembrane region" description="Helical" evidence="10">
    <location>
        <begin position="300"/>
        <end position="320"/>
    </location>
</feature>
<evidence type="ECO:0000256" key="6">
    <source>
        <dbReference type="ARBA" id="ARBA00022989"/>
    </source>
</evidence>
<dbReference type="GO" id="GO:1902600">
    <property type="term" value="P:proton transmembrane transport"/>
    <property type="evidence" value="ECO:0007669"/>
    <property type="project" value="InterPro"/>
</dbReference>
<dbReference type="InterPro" id="IPR006153">
    <property type="entry name" value="Cation/H_exchanger_TM"/>
</dbReference>
<feature type="domain" description="Cation/H+ exchanger transmembrane" evidence="11">
    <location>
        <begin position="16"/>
        <end position="380"/>
    </location>
</feature>
<dbReference type="Pfam" id="PF00999">
    <property type="entry name" value="Na_H_Exchanger"/>
    <property type="match status" value="1"/>
</dbReference>
<feature type="transmembrane region" description="Helical" evidence="10">
    <location>
        <begin position="6"/>
        <end position="23"/>
    </location>
</feature>
<name>A0A1H5MH47_9ACTN</name>
<proteinExistence type="inferred from homology"/>
<accession>A0A1H5MH47</accession>
<feature type="transmembrane region" description="Helical" evidence="10">
    <location>
        <begin position="268"/>
        <end position="288"/>
    </location>
</feature>
<feature type="transmembrane region" description="Helical" evidence="10">
    <location>
        <begin position="173"/>
        <end position="194"/>
    </location>
</feature>
<evidence type="ECO:0000256" key="9">
    <source>
        <dbReference type="SAM" id="MobiDB-lite"/>
    </source>
</evidence>
<reference evidence="13" key="1">
    <citation type="submission" date="2016-10" db="EMBL/GenBank/DDBJ databases">
        <authorList>
            <person name="Varghese N."/>
            <person name="Submissions S."/>
        </authorList>
    </citation>
    <scope>NUCLEOTIDE SEQUENCE [LARGE SCALE GENOMIC DNA]</scope>
    <source>
        <strain evidence="13">DSM 45237</strain>
    </source>
</reference>
<organism evidence="12 13">
    <name type="scientific">Jiangella alba</name>
    <dbReference type="NCBI Taxonomy" id="561176"/>
    <lineage>
        <taxon>Bacteria</taxon>
        <taxon>Bacillati</taxon>
        <taxon>Actinomycetota</taxon>
        <taxon>Actinomycetes</taxon>
        <taxon>Jiangellales</taxon>
        <taxon>Jiangellaceae</taxon>
        <taxon>Jiangella</taxon>
    </lineage>
</organism>
<feature type="compositionally biased region" description="Basic and acidic residues" evidence="9">
    <location>
        <begin position="396"/>
        <end position="409"/>
    </location>
</feature>
<keyword evidence="7" id="KW-0406">Ion transport</keyword>
<feature type="transmembrane region" description="Helical" evidence="10">
    <location>
        <begin position="332"/>
        <end position="352"/>
    </location>
</feature>
<dbReference type="RefSeq" id="WP_069111759.1">
    <property type="nucleotide sequence ID" value="NZ_FNUC01000003.1"/>
</dbReference>
<keyword evidence="4" id="KW-0050">Antiport</keyword>
<feature type="transmembrane region" description="Helical" evidence="10">
    <location>
        <begin position="35"/>
        <end position="53"/>
    </location>
</feature>
<evidence type="ECO:0000256" key="1">
    <source>
        <dbReference type="ARBA" id="ARBA00004141"/>
    </source>
</evidence>
<keyword evidence="6 10" id="KW-1133">Transmembrane helix</keyword>
<feature type="transmembrane region" description="Helical" evidence="10">
    <location>
        <begin position="215"/>
        <end position="233"/>
    </location>
</feature>
<evidence type="ECO:0000259" key="11">
    <source>
        <dbReference type="Pfam" id="PF00999"/>
    </source>
</evidence>
<feature type="transmembrane region" description="Helical" evidence="10">
    <location>
        <begin position="358"/>
        <end position="377"/>
    </location>
</feature>
<dbReference type="OrthoDB" id="9793589at2"/>
<evidence type="ECO:0000313" key="13">
    <source>
        <dbReference type="Proteomes" id="UP000181980"/>
    </source>
</evidence>
<gene>
    <name evidence="12" type="ORF">SAMN04488561_3172</name>
</gene>
<evidence type="ECO:0000256" key="2">
    <source>
        <dbReference type="ARBA" id="ARBA00005551"/>
    </source>
</evidence>
<feature type="region of interest" description="Disordered" evidence="9">
    <location>
        <begin position="390"/>
        <end position="409"/>
    </location>
</feature>
<dbReference type="AlphaFoldDB" id="A0A1H5MH47"/>
<feature type="transmembrane region" description="Helical" evidence="10">
    <location>
        <begin position="59"/>
        <end position="78"/>
    </location>
</feature>
<dbReference type="PANTHER" id="PTHR43562">
    <property type="entry name" value="NAPA-TYPE SODIUM/HYDROGEN ANTIPORTER"/>
    <property type="match status" value="1"/>
</dbReference>
<feature type="transmembrane region" description="Helical" evidence="10">
    <location>
        <begin position="146"/>
        <end position="167"/>
    </location>
</feature>